<dbReference type="AlphaFoldDB" id="A0A0C9TX29"/>
<feature type="region of interest" description="Disordered" evidence="1">
    <location>
        <begin position="132"/>
        <end position="175"/>
    </location>
</feature>
<feature type="compositionally biased region" description="Pro residues" evidence="1">
    <location>
        <begin position="135"/>
        <end position="144"/>
    </location>
</feature>
<dbReference type="OrthoDB" id="2687259at2759"/>
<feature type="region of interest" description="Disordered" evidence="1">
    <location>
        <begin position="53"/>
        <end position="117"/>
    </location>
</feature>
<evidence type="ECO:0000256" key="1">
    <source>
        <dbReference type="SAM" id="MobiDB-lite"/>
    </source>
</evidence>
<dbReference type="Proteomes" id="UP000053647">
    <property type="component" value="Unassembled WGS sequence"/>
</dbReference>
<keyword evidence="3" id="KW-1185">Reference proteome</keyword>
<reference evidence="2 3" key="1">
    <citation type="submission" date="2014-06" db="EMBL/GenBank/DDBJ databases">
        <authorList>
            <consortium name="DOE Joint Genome Institute"/>
            <person name="Kuo A."/>
            <person name="Kohler A."/>
            <person name="Nagy L.G."/>
            <person name="Floudas D."/>
            <person name="Copeland A."/>
            <person name="Barry K.W."/>
            <person name="Cichocki N."/>
            <person name="Veneault-Fourrey C."/>
            <person name="LaButti K."/>
            <person name="Lindquist E.A."/>
            <person name="Lipzen A."/>
            <person name="Lundell T."/>
            <person name="Morin E."/>
            <person name="Murat C."/>
            <person name="Sun H."/>
            <person name="Tunlid A."/>
            <person name="Henrissat B."/>
            <person name="Grigoriev I.V."/>
            <person name="Hibbett D.S."/>
            <person name="Martin F."/>
            <person name="Nordberg H.P."/>
            <person name="Cantor M.N."/>
            <person name="Hua S.X."/>
        </authorList>
    </citation>
    <scope>NUCLEOTIDE SEQUENCE [LARGE SCALE GENOMIC DNA]</scope>
    <source>
        <strain evidence="2 3">ATCC 200175</strain>
    </source>
</reference>
<dbReference type="HOGENOM" id="CLU_002498_0_0_1"/>
<dbReference type="EMBL" id="KN819367">
    <property type="protein sequence ID" value="KIJ12172.1"/>
    <property type="molecule type" value="Genomic_DNA"/>
</dbReference>
<dbReference type="Pfam" id="PF18759">
    <property type="entry name" value="Plavaka"/>
    <property type="match status" value="1"/>
</dbReference>
<accession>A0A0C9TX29</accession>
<name>A0A0C9TX29_PAXIN</name>
<evidence type="ECO:0000313" key="3">
    <source>
        <dbReference type="Proteomes" id="UP000053647"/>
    </source>
</evidence>
<protein>
    <submittedName>
        <fullName evidence="2">Uncharacterized protein</fullName>
    </submittedName>
</protein>
<feature type="compositionally biased region" description="Polar residues" evidence="1">
    <location>
        <begin position="146"/>
        <end position="175"/>
    </location>
</feature>
<sequence>MSGPDAFSPTCICGCGPFPDMGGLKRHQNLCQKGKKRLSSVLASAKDAYQRKKLCSQGEFSQQDRSGLAGDPASSSEGAGSRIDSEQPETPASLASNNQPALMDTSEEPLPLSLRRTRRENWKLPRRFRDMLPEAPAPLPPPEAFPNSSHPLPQSQPNSDSESAPPQTPETYKTQPNCFGLFRCYDKDSLPSNDLEDNSGGDLGSAYEKARWLGSNVSNGAVGSNPFYLYPNESSFCLGDWYWNQGGQKTKNDFKKLLDIIGSEEFQSEDIQNTRWSKIDQILGQLGAVESGSSEQGWLNCDAGWKSTSVTISVPFPRRSLCLGPKDYTLPDFYHRSLVSVIRERVLDPSPHKGVFHYEPYRLLWNPAHKSCETAVYGELYTSKVFLEAHRQLQDQPPESECDLPRRIVALMFWSDTTQLTSFGEAKLWPLYLYFGNDTKYERSQLSSNLCAHVAYFRTLPDSFKDFVLENAGDKVPGDPFFTHCHRELFHAQWHKLLDDEFVHAYEHGIPLMCSDNTKRRLFPRIFTYSADYPEKVLIANIRNLEGCPCPRCLILKDRVHNLASERDILQRHVLAREDTAEQQKKIISARDLIYGQQYVVDTAQVEALLKAKSLVPVQNALSEKLSHTGFDFFVMLVVDLLHELELGVWKAIFIHLLRMLDSLNGNVLSKLDYRYRSVPTFGCGTIRHFRSNVSDMKKMAARDFEDVLQCSIPIFGGLFPKPHDQEIMHLLFVLGHWHGLAKLRMHTDDTLGALDKVTKQLGCSLRKFVDETCPAFSTKELRREAESRKRRQRHAMNGDDPTPHEPTEHHTIGLSQNFPLDLLSFMQKNAGDPAAEDFIQKLKFHILPCLREIHSNLKSTSQELTPNLLVGSSYSDSLPSEAHGLLTSVIFKANRIYRHPLLRINYTTYDLRREMDAVNPSTDHRDVMLLAQPDSSGGSWSHRFCYARILGIFHANIIYTGPESRDYQARRLEFLWVHWFELVDQAAGWENGRLDTIKFVPMHDPDAFGFIDPADILRASHVIPAFMSRRARSDGVTISINAHDGDDWN</sequence>
<evidence type="ECO:0000313" key="2">
    <source>
        <dbReference type="EMBL" id="KIJ12172.1"/>
    </source>
</evidence>
<feature type="compositionally biased region" description="Polar residues" evidence="1">
    <location>
        <begin position="88"/>
        <end position="100"/>
    </location>
</feature>
<organism evidence="2 3">
    <name type="scientific">Paxillus involutus ATCC 200175</name>
    <dbReference type="NCBI Taxonomy" id="664439"/>
    <lineage>
        <taxon>Eukaryota</taxon>
        <taxon>Fungi</taxon>
        <taxon>Dikarya</taxon>
        <taxon>Basidiomycota</taxon>
        <taxon>Agaricomycotina</taxon>
        <taxon>Agaricomycetes</taxon>
        <taxon>Agaricomycetidae</taxon>
        <taxon>Boletales</taxon>
        <taxon>Paxilineae</taxon>
        <taxon>Paxillaceae</taxon>
        <taxon>Paxillus</taxon>
    </lineage>
</organism>
<proteinExistence type="predicted"/>
<feature type="region of interest" description="Disordered" evidence="1">
    <location>
        <begin position="781"/>
        <end position="810"/>
    </location>
</feature>
<dbReference type="InterPro" id="IPR041078">
    <property type="entry name" value="Plavaka"/>
</dbReference>
<gene>
    <name evidence="2" type="ORF">PAXINDRAFT_14945</name>
</gene>
<reference evidence="3" key="2">
    <citation type="submission" date="2015-01" db="EMBL/GenBank/DDBJ databases">
        <title>Evolutionary Origins and Diversification of the Mycorrhizal Mutualists.</title>
        <authorList>
            <consortium name="DOE Joint Genome Institute"/>
            <consortium name="Mycorrhizal Genomics Consortium"/>
            <person name="Kohler A."/>
            <person name="Kuo A."/>
            <person name="Nagy L.G."/>
            <person name="Floudas D."/>
            <person name="Copeland A."/>
            <person name="Barry K.W."/>
            <person name="Cichocki N."/>
            <person name="Veneault-Fourrey C."/>
            <person name="LaButti K."/>
            <person name="Lindquist E.A."/>
            <person name="Lipzen A."/>
            <person name="Lundell T."/>
            <person name="Morin E."/>
            <person name="Murat C."/>
            <person name="Riley R."/>
            <person name="Ohm R."/>
            <person name="Sun H."/>
            <person name="Tunlid A."/>
            <person name="Henrissat B."/>
            <person name="Grigoriev I.V."/>
            <person name="Hibbett D.S."/>
            <person name="Martin F."/>
        </authorList>
    </citation>
    <scope>NUCLEOTIDE SEQUENCE [LARGE SCALE GENOMIC DNA]</scope>
    <source>
        <strain evidence="3">ATCC 200175</strain>
    </source>
</reference>